<gene>
    <name evidence="2" type="ORF">G8759_19695</name>
</gene>
<dbReference type="Proteomes" id="UP000501802">
    <property type="component" value="Chromosome"/>
</dbReference>
<name>A0A6G9AQR1_9BACT</name>
<organism evidence="2 3">
    <name type="scientific">Spirosoma aureum</name>
    <dbReference type="NCBI Taxonomy" id="2692134"/>
    <lineage>
        <taxon>Bacteria</taxon>
        <taxon>Pseudomonadati</taxon>
        <taxon>Bacteroidota</taxon>
        <taxon>Cytophagia</taxon>
        <taxon>Cytophagales</taxon>
        <taxon>Cytophagaceae</taxon>
        <taxon>Spirosoma</taxon>
    </lineage>
</organism>
<feature type="region of interest" description="Disordered" evidence="1">
    <location>
        <begin position="1"/>
        <end position="51"/>
    </location>
</feature>
<accession>A0A6G9AQR1</accession>
<sequence length="51" mass="5660">MAHEQKKNKNIKKVATKAPKVHGSPKVPKYEQKDVGITPPGIVVPSKKDRK</sequence>
<dbReference type="EMBL" id="CP050063">
    <property type="protein sequence ID" value="QIP14676.1"/>
    <property type="molecule type" value="Genomic_DNA"/>
</dbReference>
<keyword evidence="3" id="KW-1185">Reference proteome</keyword>
<dbReference type="AlphaFoldDB" id="A0A6G9AQR1"/>
<proteinExistence type="predicted"/>
<dbReference type="RefSeq" id="WP_167211209.1">
    <property type="nucleotide sequence ID" value="NZ_CP050063.1"/>
</dbReference>
<reference evidence="2 3" key="1">
    <citation type="submission" date="2020-03" db="EMBL/GenBank/DDBJ databases">
        <authorList>
            <person name="Kim M.K."/>
        </authorList>
    </citation>
    <scope>NUCLEOTIDE SEQUENCE [LARGE SCALE GENOMIC DNA]</scope>
    <source>
        <strain evidence="2 3">BT328</strain>
    </source>
</reference>
<protein>
    <submittedName>
        <fullName evidence="2">Uncharacterized protein</fullName>
    </submittedName>
</protein>
<evidence type="ECO:0000313" key="3">
    <source>
        <dbReference type="Proteomes" id="UP000501802"/>
    </source>
</evidence>
<evidence type="ECO:0000256" key="1">
    <source>
        <dbReference type="SAM" id="MobiDB-lite"/>
    </source>
</evidence>
<dbReference type="KEGG" id="spib:G8759_19695"/>
<evidence type="ECO:0000313" key="2">
    <source>
        <dbReference type="EMBL" id="QIP14676.1"/>
    </source>
</evidence>